<dbReference type="EnsemblProtists" id="HpaT808843">
    <property type="protein sequence ID" value="HpaP808843"/>
    <property type="gene ID" value="HpaG808843"/>
</dbReference>
<dbReference type="HOGENOM" id="CLU_1506213_0_0_1"/>
<reference evidence="2" key="1">
    <citation type="journal article" date="2010" name="Science">
        <title>Signatures of adaptation to obligate biotrophy in the Hyaloperonospora arabidopsidis genome.</title>
        <authorList>
            <person name="Baxter L."/>
            <person name="Tripathy S."/>
            <person name="Ishaque N."/>
            <person name="Boot N."/>
            <person name="Cabral A."/>
            <person name="Kemen E."/>
            <person name="Thines M."/>
            <person name="Ah-Fong A."/>
            <person name="Anderson R."/>
            <person name="Badejoko W."/>
            <person name="Bittner-Eddy P."/>
            <person name="Boore J.L."/>
            <person name="Chibucos M.C."/>
            <person name="Coates M."/>
            <person name="Dehal P."/>
            <person name="Delehaunty K."/>
            <person name="Dong S."/>
            <person name="Downton P."/>
            <person name="Dumas B."/>
            <person name="Fabro G."/>
            <person name="Fronick C."/>
            <person name="Fuerstenberg S.I."/>
            <person name="Fulton L."/>
            <person name="Gaulin E."/>
            <person name="Govers F."/>
            <person name="Hughes L."/>
            <person name="Humphray S."/>
            <person name="Jiang R.H."/>
            <person name="Judelson H."/>
            <person name="Kamoun S."/>
            <person name="Kyung K."/>
            <person name="Meijer H."/>
            <person name="Minx P."/>
            <person name="Morris P."/>
            <person name="Nelson J."/>
            <person name="Phuntumart V."/>
            <person name="Qutob D."/>
            <person name="Rehmany A."/>
            <person name="Rougon-Cardoso A."/>
            <person name="Ryden P."/>
            <person name="Torto-Alalibo T."/>
            <person name="Studholme D."/>
            <person name="Wang Y."/>
            <person name="Win J."/>
            <person name="Wood J."/>
            <person name="Clifton S.W."/>
            <person name="Rogers J."/>
            <person name="Van den Ackerveken G."/>
            <person name="Jones J.D."/>
            <person name="McDowell J.M."/>
            <person name="Beynon J."/>
            <person name="Tyler B.M."/>
        </authorList>
    </citation>
    <scope>NUCLEOTIDE SEQUENCE [LARGE SCALE GENOMIC DNA]</scope>
    <source>
        <strain evidence="2">Emoy2</strain>
    </source>
</reference>
<keyword evidence="2" id="KW-1185">Reference proteome</keyword>
<sequence>MGPFVSPLVVQGTWFECMGISLGRLARPCEGIDMNLFRVGRTRFANWIYSECLADNDAGSFVSCFRTCRYSLWRGWTSWMKNTPGISEIERRWGGCPNRRHTSSLLHILAACSVEKQSVGLTQHVASRLGHALAVYRVTPCVAPCRGVFSLVPVVGRACVISAEDGVGLVAQWASSSPS</sequence>
<dbReference type="VEuPathDB" id="FungiDB:HpaG808843"/>
<proteinExistence type="predicted"/>
<organism evidence="1 2">
    <name type="scientific">Hyaloperonospora arabidopsidis (strain Emoy2)</name>
    <name type="common">Downy mildew agent</name>
    <name type="synonym">Peronospora arabidopsidis</name>
    <dbReference type="NCBI Taxonomy" id="559515"/>
    <lineage>
        <taxon>Eukaryota</taxon>
        <taxon>Sar</taxon>
        <taxon>Stramenopiles</taxon>
        <taxon>Oomycota</taxon>
        <taxon>Peronosporomycetes</taxon>
        <taxon>Peronosporales</taxon>
        <taxon>Peronosporaceae</taxon>
        <taxon>Hyaloperonospora</taxon>
    </lineage>
</organism>
<dbReference type="Proteomes" id="UP000011713">
    <property type="component" value="Unassembled WGS sequence"/>
</dbReference>
<reference evidence="1" key="2">
    <citation type="submission" date="2015-06" db="UniProtKB">
        <authorList>
            <consortium name="EnsemblProtists"/>
        </authorList>
    </citation>
    <scope>IDENTIFICATION</scope>
    <source>
        <strain evidence="1">Emoy2</strain>
    </source>
</reference>
<accession>M4BR04</accession>
<dbReference type="EMBL" id="JH598611">
    <property type="status" value="NOT_ANNOTATED_CDS"/>
    <property type="molecule type" value="Genomic_DNA"/>
</dbReference>
<evidence type="ECO:0000313" key="1">
    <source>
        <dbReference type="EnsemblProtists" id="HpaP808843"/>
    </source>
</evidence>
<name>M4BR04_HYAAE</name>
<dbReference type="InParanoid" id="M4BR04"/>
<evidence type="ECO:0000313" key="2">
    <source>
        <dbReference type="Proteomes" id="UP000011713"/>
    </source>
</evidence>
<dbReference type="AlphaFoldDB" id="M4BR04"/>
<protein>
    <submittedName>
        <fullName evidence="1">Uncharacterized protein</fullName>
    </submittedName>
</protein>